<evidence type="ECO:0000313" key="2">
    <source>
        <dbReference type="Proteomes" id="UP000034510"/>
    </source>
</evidence>
<dbReference type="AlphaFoldDB" id="A0A0G1P9R9"/>
<gene>
    <name evidence="1" type="ORF">UX41_C0015G0018</name>
</gene>
<name>A0A0G1P9R9_9BACT</name>
<sequence>MSILFYDHLINKEEVIILIESTDEPENHKSRAKQLVDDIIHQEIINFILDKLEEPKHKTFLYLIEERPYDPEIIIFLQEHVSPTIDRELQEFKRDFLSEE</sequence>
<organism evidence="1 2">
    <name type="scientific">Candidatus Collierbacteria bacterium GW2011_GWE1_46_18</name>
    <dbReference type="NCBI Taxonomy" id="1618399"/>
    <lineage>
        <taxon>Bacteria</taxon>
        <taxon>Candidatus Collieribacteriota</taxon>
    </lineage>
</organism>
<reference evidence="1 2" key="1">
    <citation type="journal article" date="2015" name="Nature">
        <title>rRNA introns, odd ribosomes, and small enigmatic genomes across a large radiation of phyla.</title>
        <authorList>
            <person name="Brown C.T."/>
            <person name="Hug L.A."/>
            <person name="Thomas B.C."/>
            <person name="Sharon I."/>
            <person name="Castelle C.J."/>
            <person name="Singh A."/>
            <person name="Wilkins M.J."/>
            <person name="Williams K.H."/>
            <person name="Banfield J.F."/>
        </authorList>
    </citation>
    <scope>NUCLEOTIDE SEQUENCE [LARGE SCALE GENOMIC DNA]</scope>
</reference>
<dbReference type="Proteomes" id="UP000034510">
    <property type="component" value="Unassembled WGS sequence"/>
</dbReference>
<protein>
    <submittedName>
        <fullName evidence="1">Uncharacterized protein</fullName>
    </submittedName>
</protein>
<comment type="caution">
    <text evidence="1">The sequence shown here is derived from an EMBL/GenBank/DDBJ whole genome shotgun (WGS) entry which is preliminary data.</text>
</comment>
<proteinExistence type="predicted"/>
<dbReference type="EMBL" id="LCMC01000015">
    <property type="protein sequence ID" value="KKU29584.1"/>
    <property type="molecule type" value="Genomic_DNA"/>
</dbReference>
<evidence type="ECO:0000313" key="1">
    <source>
        <dbReference type="EMBL" id="KKU29584.1"/>
    </source>
</evidence>
<accession>A0A0G1P9R9</accession>